<evidence type="ECO:0000313" key="2">
    <source>
        <dbReference type="EMBL" id="CAA2975065.1"/>
    </source>
</evidence>
<accession>A0A8S0R7I4</accession>
<keyword evidence="3" id="KW-1185">Reference proteome</keyword>
<evidence type="ECO:0000313" key="3">
    <source>
        <dbReference type="Proteomes" id="UP000594638"/>
    </source>
</evidence>
<comment type="caution">
    <text evidence="2">The sequence shown here is derived from an EMBL/GenBank/DDBJ whole genome shotgun (WGS) entry which is preliminary data.</text>
</comment>
<proteinExistence type="predicted"/>
<evidence type="ECO:0000256" key="1">
    <source>
        <dbReference type="SAM" id="MobiDB-lite"/>
    </source>
</evidence>
<dbReference type="Proteomes" id="UP000594638">
    <property type="component" value="Unassembled WGS sequence"/>
</dbReference>
<dbReference type="Gramene" id="OE9A075297T1">
    <property type="protein sequence ID" value="OE9A075297C1"/>
    <property type="gene ID" value="OE9A075297"/>
</dbReference>
<gene>
    <name evidence="2" type="ORF">OLEA9_A075297</name>
</gene>
<feature type="region of interest" description="Disordered" evidence="1">
    <location>
        <begin position="1"/>
        <end position="36"/>
    </location>
</feature>
<name>A0A8S0R7I4_OLEEU</name>
<organism evidence="2 3">
    <name type="scientific">Olea europaea subsp. europaea</name>
    <dbReference type="NCBI Taxonomy" id="158383"/>
    <lineage>
        <taxon>Eukaryota</taxon>
        <taxon>Viridiplantae</taxon>
        <taxon>Streptophyta</taxon>
        <taxon>Embryophyta</taxon>
        <taxon>Tracheophyta</taxon>
        <taxon>Spermatophyta</taxon>
        <taxon>Magnoliopsida</taxon>
        <taxon>eudicotyledons</taxon>
        <taxon>Gunneridae</taxon>
        <taxon>Pentapetalae</taxon>
        <taxon>asterids</taxon>
        <taxon>lamiids</taxon>
        <taxon>Lamiales</taxon>
        <taxon>Oleaceae</taxon>
        <taxon>Oleeae</taxon>
        <taxon>Olea</taxon>
    </lineage>
</organism>
<dbReference type="EMBL" id="CACTIH010002225">
    <property type="protein sequence ID" value="CAA2975065.1"/>
    <property type="molecule type" value="Genomic_DNA"/>
</dbReference>
<reference evidence="2 3" key="1">
    <citation type="submission" date="2019-12" db="EMBL/GenBank/DDBJ databases">
        <authorList>
            <person name="Alioto T."/>
            <person name="Alioto T."/>
            <person name="Gomez Garrido J."/>
        </authorList>
    </citation>
    <scope>NUCLEOTIDE SEQUENCE [LARGE SCALE GENOMIC DNA]</scope>
</reference>
<protein>
    <submittedName>
        <fullName evidence="2">Uncharacterized protein</fullName>
    </submittedName>
</protein>
<dbReference type="AlphaFoldDB" id="A0A8S0R7I4"/>
<sequence length="93" mass="10052">MEVNVDATTDGDIDVRTENQEADEGDHDAPISSATLGDAMDEPALDADLGDAMDNPAMGEPAVDKNLGLQRVIMQLMKIWRNIQMMGTCGKLF</sequence>